<dbReference type="SUPFAM" id="SSF53474">
    <property type="entry name" value="alpha/beta-Hydrolases"/>
    <property type="match status" value="1"/>
</dbReference>
<dbReference type="InterPro" id="IPR037401">
    <property type="entry name" value="SnoaL-like"/>
</dbReference>
<dbReference type="InterPro" id="IPR029058">
    <property type="entry name" value="AB_hydrolase_fold"/>
</dbReference>
<gene>
    <name evidence="3" type="ORF">GKO32_19085</name>
</gene>
<protein>
    <submittedName>
        <fullName evidence="3">Alpha/beta fold hydrolase</fullName>
    </submittedName>
</protein>
<dbReference type="PRINTS" id="PR00111">
    <property type="entry name" value="ABHYDROLASE"/>
</dbReference>
<dbReference type="InterPro" id="IPR000639">
    <property type="entry name" value="Epox_hydrolase-like"/>
</dbReference>
<dbReference type="AlphaFoldDB" id="A0A6N7YSQ7"/>
<dbReference type="SUPFAM" id="SSF54427">
    <property type="entry name" value="NTF2-like"/>
    <property type="match status" value="1"/>
</dbReference>
<dbReference type="PANTHER" id="PTHR46438:SF11">
    <property type="entry name" value="LIPASE-RELATED"/>
    <property type="match status" value="1"/>
</dbReference>
<dbReference type="Pfam" id="PF00561">
    <property type="entry name" value="Abhydrolase_1"/>
    <property type="match status" value="1"/>
</dbReference>
<evidence type="ECO:0000313" key="4">
    <source>
        <dbReference type="Proteomes" id="UP000440096"/>
    </source>
</evidence>
<dbReference type="GO" id="GO:0016787">
    <property type="term" value="F:hydrolase activity"/>
    <property type="evidence" value="ECO:0007669"/>
    <property type="project" value="UniProtKB-KW"/>
</dbReference>
<reference evidence="3 4" key="1">
    <citation type="submission" date="2019-11" db="EMBL/GenBank/DDBJ databases">
        <title>Draft genome of Amycolatopsis RM579.</title>
        <authorList>
            <person name="Duangmal K."/>
            <person name="Mingma R."/>
        </authorList>
    </citation>
    <scope>NUCLEOTIDE SEQUENCE [LARGE SCALE GENOMIC DNA]</scope>
    <source>
        <strain evidence="3 4">RM579</strain>
    </source>
</reference>
<dbReference type="InterPro" id="IPR000073">
    <property type="entry name" value="AB_hydrolase_1"/>
</dbReference>
<dbReference type="InterPro" id="IPR032710">
    <property type="entry name" value="NTF2-like_dom_sf"/>
</dbReference>
<dbReference type="Pfam" id="PF13577">
    <property type="entry name" value="SnoaL_4"/>
    <property type="match status" value="1"/>
</dbReference>
<evidence type="ECO:0000259" key="2">
    <source>
        <dbReference type="Pfam" id="PF13577"/>
    </source>
</evidence>
<dbReference type="Gene3D" id="3.10.450.50">
    <property type="match status" value="1"/>
</dbReference>
<evidence type="ECO:0000259" key="1">
    <source>
        <dbReference type="Pfam" id="PF00561"/>
    </source>
</evidence>
<dbReference type="Gene3D" id="3.40.50.1820">
    <property type="entry name" value="alpha/beta hydrolase"/>
    <property type="match status" value="1"/>
</dbReference>
<dbReference type="Proteomes" id="UP000440096">
    <property type="component" value="Unassembled WGS sequence"/>
</dbReference>
<sequence length="437" mass="49256">MNHVEELRSLLSGIAAAVDKRDQDGIAAAYHPDSRHRHGDVELTGADFAKWAVEYLRECISSRHEVSDHRFTVDGTKARGTSKFVATELWPGKDSSLRELRTYRGSYSDEYVLENGKWRVLSRQVDITSQRTENTNRGDILTEETRSLWLDLTNLGFEQRFYDVGGVRTRTLEAGSGRVSTVLLHGSGGHAETWVRNLGALAEYSRVIALDMIGHGFTDAPTTLEYTTAEVVAHVVDFIRVAKLGPVNVIGESFGGRVGAWLAMDHPELVRSLVLNTTGGLPVEGDHHQQDVGELLKRSTAAITDPTRANVEARVRWLFADQDAVTDELVRLRQVIYQRPEVQVALTRLFSRLFDRDDLARYVLTPDRIRRISAPTLVVWSDSNPLHGFDDAQRHLKHIPDVRFELISGAGHWPHYERPEEFNRIVTEFFVEAKATL</sequence>
<accession>A0A6N7YSQ7</accession>
<organism evidence="3 4">
    <name type="scientific">Amycolatopsis pithecellobii</name>
    <dbReference type="NCBI Taxonomy" id="664692"/>
    <lineage>
        <taxon>Bacteria</taxon>
        <taxon>Bacillati</taxon>
        <taxon>Actinomycetota</taxon>
        <taxon>Actinomycetes</taxon>
        <taxon>Pseudonocardiales</taxon>
        <taxon>Pseudonocardiaceae</taxon>
        <taxon>Amycolatopsis</taxon>
    </lineage>
</organism>
<feature type="domain" description="SnoaL-like" evidence="2">
    <location>
        <begin position="4"/>
        <end position="123"/>
    </location>
</feature>
<dbReference type="PANTHER" id="PTHR46438">
    <property type="entry name" value="ALPHA/BETA-HYDROLASES SUPERFAMILY PROTEIN"/>
    <property type="match status" value="1"/>
</dbReference>
<feature type="domain" description="AB hydrolase-1" evidence="1">
    <location>
        <begin position="182"/>
        <end position="419"/>
    </location>
</feature>
<evidence type="ECO:0000313" key="3">
    <source>
        <dbReference type="EMBL" id="MTD56065.1"/>
    </source>
</evidence>
<name>A0A6N7YSQ7_9PSEU</name>
<dbReference type="OrthoDB" id="9808398at2"/>
<dbReference type="EMBL" id="WMBA01000029">
    <property type="protein sequence ID" value="MTD56065.1"/>
    <property type="molecule type" value="Genomic_DNA"/>
</dbReference>
<dbReference type="RefSeq" id="WP_154758238.1">
    <property type="nucleotide sequence ID" value="NZ_WMBA01000029.1"/>
</dbReference>
<keyword evidence="3" id="KW-0378">Hydrolase</keyword>
<proteinExistence type="predicted"/>
<comment type="caution">
    <text evidence="3">The sequence shown here is derived from an EMBL/GenBank/DDBJ whole genome shotgun (WGS) entry which is preliminary data.</text>
</comment>
<dbReference type="PRINTS" id="PR00412">
    <property type="entry name" value="EPOXHYDRLASE"/>
</dbReference>
<keyword evidence="4" id="KW-1185">Reference proteome</keyword>